<evidence type="ECO:0000313" key="2">
    <source>
        <dbReference type="Proteomes" id="UP000191285"/>
    </source>
</evidence>
<dbReference type="AlphaFoldDB" id="A0A1V6TPG6"/>
<dbReference type="EMBL" id="MLKD01000004">
    <property type="protein sequence ID" value="OQE27719.1"/>
    <property type="molecule type" value="Genomic_DNA"/>
</dbReference>
<gene>
    <name evidence="1" type="ORF">PENSTE_c004G10124</name>
</gene>
<evidence type="ECO:0000313" key="1">
    <source>
        <dbReference type="EMBL" id="OQE27719.1"/>
    </source>
</evidence>
<accession>A0A1V6TPG6</accession>
<dbReference type="Proteomes" id="UP000191285">
    <property type="component" value="Unassembled WGS sequence"/>
</dbReference>
<organism evidence="1 2">
    <name type="scientific">Penicillium steckii</name>
    <dbReference type="NCBI Taxonomy" id="303698"/>
    <lineage>
        <taxon>Eukaryota</taxon>
        <taxon>Fungi</taxon>
        <taxon>Dikarya</taxon>
        <taxon>Ascomycota</taxon>
        <taxon>Pezizomycotina</taxon>
        <taxon>Eurotiomycetes</taxon>
        <taxon>Eurotiomycetidae</taxon>
        <taxon>Eurotiales</taxon>
        <taxon>Aspergillaceae</taxon>
        <taxon>Penicillium</taxon>
    </lineage>
</organism>
<name>A0A1V6TPG6_9EURO</name>
<protein>
    <submittedName>
        <fullName evidence="1">Uncharacterized protein</fullName>
    </submittedName>
</protein>
<sequence length="183" mass="20455">MSLPRYVEDSYVESEDDYFGPEITFEEERHIIVGDLNELIELMNEPRVDTKSIAKQLYDCSNEIAYGLLAKGIGQGHSGDDSIPACFEERCIGLSRQLKEYSVEMLNSPNLAQAISYALQGLVYLIGSLSLCDCGGCDDYSRAMERKRAYFVRLNLTSRSRFGSLLIAIAGATDVLHEDLSFE</sequence>
<dbReference type="OrthoDB" id="10436456at2759"/>
<keyword evidence="2" id="KW-1185">Reference proteome</keyword>
<reference evidence="2" key="1">
    <citation type="journal article" date="2017" name="Nat. Microbiol.">
        <title>Global analysis of biosynthetic gene clusters reveals vast potential of secondary metabolite production in Penicillium species.</title>
        <authorList>
            <person name="Nielsen J.C."/>
            <person name="Grijseels S."/>
            <person name="Prigent S."/>
            <person name="Ji B."/>
            <person name="Dainat J."/>
            <person name="Nielsen K.F."/>
            <person name="Frisvad J.C."/>
            <person name="Workman M."/>
            <person name="Nielsen J."/>
        </authorList>
    </citation>
    <scope>NUCLEOTIDE SEQUENCE [LARGE SCALE GENOMIC DNA]</scope>
    <source>
        <strain evidence="2">IBT 24891</strain>
    </source>
</reference>
<comment type="caution">
    <text evidence="1">The sequence shown here is derived from an EMBL/GenBank/DDBJ whole genome shotgun (WGS) entry which is preliminary data.</text>
</comment>
<proteinExistence type="predicted"/>